<dbReference type="GO" id="GO:0000209">
    <property type="term" value="P:protein polyubiquitination"/>
    <property type="evidence" value="ECO:0007669"/>
    <property type="project" value="TreeGrafter"/>
</dbReference>
<dbReference type="InterPro" id="IPR013083">
    <property type="entry name" value="Znf_RING/FYVE/PHD"/>
</dbReference>
<organism evidence="14">
    <name type="scientific">Gaeumannomyces tritici (strain R3-111a-1)</name>
    <name type="common">Wheat and barley take-all root rot fungus</name>
    <name type="synonym">Gaeumannomyces graminis var. tritici</name>
    <dbReference type="NCBI Taxonomy" id="644352"/>
    <lineage>
        <taxon>Eukaryota</taxon>
        <taxon>Fungi</taxon>
        <taxon>Dikarya</taxon>
        <taxon>Ascomycota</taxon>
        <taxon>Pezizomycotina</taxon>
        <taxon>Sordariomycetes</taxon>
        <taxon>Sordariomycetidae</taxon>
        <taxon>Magnaporthales</taxon>
        <taxon>Magnaporthaceae</taxon>
        <taxon>Gaeumannomyces</taxon>
    </lineage>
</organism>
<evidence type="ECO:0000256" key="2">
    <source>
        <dbReference type="ARBA" id="ARBA00004123"/>
    </source>
</evidence>
<keyword evidence="10" id="KW-0539">Nucleus</keyword>
<dbReference type="FunFam" id="3.30.40.10:FF:000055">
    <property type="entry name" value="Ubiquitin conjugation factor e4 a"/>
    <property type="match status" value="1"/>
</dbReference>
<keyword evidence="11" id="KW-0175">Coiled coil</keyword>
<sequence>MDPDEQQQRPPPDEPTLPSAEQMRARRLAKLSASVPPAGSASAEDKIEDSDKSTPESSSVAAAGSSVPAKNHPTPPQQSRAQSPVPSRPQGGKEDSGMRPPKIQKPETFEDWADRTISQFFRATLDPEHQADALGHPLTYLPNLRSELEESLGEPKDGDKLRLSQDSLDAIILEAATEFPHQKPLLEYLLPCWKRIIRFSKSAVMVRSPAPEKVALVSEAKRLCMSNVLFALTVPDLFGREANPKHDSLAPYLLRGLDSESGICLDFLDEAVKRLDEDESFTDIFVNAMAEISARLSKMSLADNFRPHVDVLKLYSKHKELMIALARHDSFLLPTTTTPPLIEKETILGPFFRLSPLQALVSKSYFPNPTSLDENAVRSAQNALRITLSAHQMDLAGITNSFVRANEEVRNRMLDWLALVVNSNHKRRAMQVDPKEVSSDGFMVNVTYVVNDLCQPFMDPTFSKVGRIDTDYLRRNPRVSIKDETKLNADQQQSDEFYSTKADGTTNFITEVFFLGLAANNYGNQSISERLKTMDRTNDNFRRNLEAFEAERHRHINNPTRLQLFDARTAQYREALDLSLANKHAAVGVLTDEKMQTRSLQFMRYVTVWLLRVASQTPYTPDTSLKIPLASPPADIFGCLPEYALQIVLDNFKFVYNAMPQILMSAVGDELMVLCITLLESSDYIRNPYMKAALVTLLYFGVTQFYRHWKNGVMSDVLTNSKFANDHLLHALMKFYIECESTGANSAFYDKFNIRFEISYIIQRVWPNTHYHQQLTQQSKTNRAFFIRFVNMLLNDATYVLDEALGKFHKIHELQVELRETGALTEEEKRQKQDELQTIEGHATSYMHLTNQTVAMMKLFTEALGDAFTMPEIVQRLAGMLDYNLETLVGPKSSKLKVENPQKYRFEPKTLLAEITDIYLNLGKKPAFIEAVAADGRSYKPETFDAAARIMQSKGLADPPKVHAWGRLVAKVVAAKQLAEQAEQDFGEIPTEFEDPLMSDLMKDPVQLPSGNIVDRSTITQHLLSDAKDPFTRQPMSIDDVVPCDELRAQIEAWKAGRMAVAKEKLAAIADGSAPEVNKSGDGGSSILPVDADSMDTS</sequence>
<evidence type="ECO:0000256" key="3">
    <source>
        <dbReference type="ARBA" id="ARBA00004496"/>
    </source>
</evidence>
<evidence type="ECO:0000256" key="5">
    <source>
        <dbReference type="ARBA" id="ARBA00007434"/>
    </source>
</evidence>
<reference evidence="14" key="2">
    <citation type="submission" date="2010-07" db="EMBL/GenBank/DDBJ databases">
        <authorList>
            <consortium name="The Broad Institute Genome Sequencing Platform"/>
            <consortium name="Broad Institute Genome Sequencing Center for Infectious Disease"/>
            <person name="Ma L.-J."/>
            <person name="Dead R."/>
            <person name="Young S."/>
            <person name="Zeng Q."/>
            <person name="Koehrsen M."/>
            <person name="Alvarado L."/>
            <person name="Berlin A."/>
            <person name="Chapman S.B."/>
            <person name="Chen Z."/>
            <person name="Freedman E."/>
            <person name="Gellesch M."/>
            <person name="Goldberg J."/>
            <person name="Griggs A."/>
            <person name="Gujja S."/>
            <person name="Heilman E.R."/>
            <person name="Heiman D."/>
            <person name="Hepburn T."/>
            <person name="Howarth C."/>
            <person name="Jen D."/>
            <person name="Larson L."/>
            <person name="Mehta T."/>
            <person name="Neiman D."/>
            <person name="Pearson M."/>
            <person name="Roberts A."/>
            <person name="Saif S."/>
            <person name="Shea T."/>
            <person name="Shenoy N."/>
            <person name="Sisk P."/>
            <person name="Stolte C."/>
            <person name="Sykes S."/>
            <person name="Walk T."/>
            <person name="White J."/>
            <person name="Yandava C."/>
            <person name="Haas B."/>
            <person name="Nusbaum C."/>
            <person name="Birren B."/>
        </authorList>
    </citation>
    <scope>NUCLEOTIDE SEQUENCE</scope>
    <source>
        <strain evidence="14">R3-111a-1</strain>
    </source>
</reference>
<feature type="region of interest" description="Disordered" evidence="12">
    <location>
        <begin position="1"/>
        <end position="110"/>
    </location>
</feature>
<dbReference type="InterPro" id="IPR019474">
    <property type="entry name" value="Ub_conjug_fac_E4_core"/>
</dbReference>
<feature type="coiled-coil region" evidence="11">
    <location>
        <begin position="531"/>
        <end position="558"/>
    </location>
</feature>
<dbReference type="GO" id="GO:0034450">
    <property type="term" value="F:ubiquitin-ubiquitin ligase activity"/>
    <property type="evidence" value="ECO:0007669"/>
    <property type="project" value="InterPro"/>
</dbReference>
<dbReference type="PANTHER" id="PTHR13931">
    <property type="entry name" value="UBIQUITINATION FACTOR E4"/>
    <property type="match status" value="1"/>
</dbReference>
<dbReference type="PANTHER" id="PTHR13931:SF2">
    <property type="entry name" value="UBIQUITIN CONJUGATION FACTOR E4 B"/>
    <property type="match status" value="1"/>
</dbReference>
<reference evidence="14" key="3">
    <citation type="submission" date="2010-09" db="EMBL/GenBank/DDBJ databases">
        <title>Annotation of Gaeumannomyces graminis var. tritici R3-111a-1.</title>
        <authorList>
            <consortium name="The Broad Institute Genome Sequencing Platform"/>
            <person name="Ma L.-J."/>
            <person name="Dead R."/>
            <person name="Young S.K."/>
            <person name="Zeng Q."/>
            <person name="Gargeya S."/>
            <person name="Fitzgerald M."/>
            <person name="Haas B."/>
            <person name="Abouelleil A."/>
            <person name="Alvarado L."/>
            <person name="Arachchi H.M."/>
            <person name="Berlin A."/>
            <person name="Brown A."/>
            <person name="Chapman S.B."/>
            <person name="Chen Z."/>
            <person name="Dunbar C."/>
            <person name="Freedman E."/>
            <person name="Gearin G."/>
            <person name="Gellesch M."/>
            <person name="Goldberg J."/>
            <person name="Griggs A."/>
            <person name="Gujja S."/>
            <person name="Heiman D."/>
            <person name="Howarth C."/>
            <person name="Larson L."/>
            <person name="Lui A."/>
            <person name="MacDonald P.J.P."/>
            <person name="Mehta T."/>
            <person name="Montmayeur A."/>
            <person name="Murphy C."/>
            <person name="Neiman D."/>
            <person name="Pearson M."/>
            <person name="Priest M."/>
            <person name="Roberts A."/>
            <person name="Saif S."/>
            <person name="Shea T."/>
            <person name="Shenoy N."/>
            <person name="Sisk P."/>
            <person name="Stolte C."/>
            <person name="Sykes S."/>
            <person name="Yandava C."/>
            <person name="Wortman J."/>
            <person name="Nusbaum C."/>
            <person name="Birren B."/>
        </authorList>
    </citation>
    <scope>NUCLEOTIDE SEQUENCE</scope>
    <source>
        <strain evidence="14">R3-111a-1</strain>
    </source>
</reference>
<feature type="domain" description="U-box" evidence="13">
    <location>
        <begin position="988"/>
        <end position="1061"/>
    </location>
</feature>
<proteinExistence type="inferred from homology"/>
<keyword evidence="6" id="KW-0963">Cytoplasm</keyword>
<dbReference type="InterPro" id="IPR045132">
    <property type="entry name" value="UBE4"/>
</dbReference>
<dbReference type="FunCoup" id="J3PCI1">
    <property type="interactions" value="1215"/>
</dbReference>
<dbReference type="UniPathway" id="UPA00143"/>
<comment type="subcellular location">
    <subcellularLocation>
        <location evidence="3">Cytoplasm</location>
    </subcellularLocation>
    <subcellularLocation>
        <location evidence="2">Nucleus</location>
    </subcellularLocation>
</comment>
<dbReference type="STRING" id="644352.J3PCI1"/>
<dbReference type="GO" id="GO:0000151">
    <property type="term" value="C:ubiquitin ligase complex"/>
    <property type="evidence" value="ECO:0007669"/>
    <property type="project" value="InterPro"/>
</dbReference>
<reference evidence="15" key="5">
    <citation type="submission" date="2018-04" db="UniProtKB">
        <authorList>
            <consortium name="EnsemblFungi"/>
        </authorList>
    </citation>
    <scope>IDENTIFICATION</scope>
    <source>
        <strain evidence="15">R3-111a-1</strain>
    </source>
</reference>
<dbReference type="VEuPathDB" id="FungiDB:GGTG_11202"/>
<dbReference type="Pfam" id="PF10408">
    <property type="entry name" value="Ufd2P_core"/>
    <property type="match status" value="1"/>
</dbReference>
<dbReference type="OrthoDB" id="20295at2759"/>
<evidence type="ECO:0000256" key="4">
    <source>
        <dbReference type="ARBA" id="ARBA00004906"/>
    </source>
</evidence>
<name>J3PCI1_GAET3</name>
<evidence type="ECO:0000313" key="15">
    <source>
        <dbReference type="EnsemblFungi" id="EJT71951"/>
    </source>
</evidence>
<dbReference type="HOGENOM" id="CLU_003224_0_1_1"/>
<reference evidence="15" key="4">
    <citation type="journal article" date="2015" name="G3 (Bethesda)">
        <title>Genome sequences of three phytopathogenic species of the Magnaporthaceae family of fungi.</title>
        <authorList>
            <person name="Okagaki L.H."/>
            <person name="Nunes C.C."/>
            <person name="Sailsbery J."/>
            <person name="Clay B."/>
            <person name="Brown D."/>
            <person name="John T."/>
            <person name="Oh Y."/>
            <person name="Young N."/>
            <person name="Fitzgerald M."/>
            <person name="Haas B.J."/>
            <person name="Zeng Q."/>
            <person name="Young S."/>
            <person name="Adiconis X."/>
            <person name="Fan L."/>
            <person name="Levin J.Z."/>
            <person name="Mitchell T.K."/>
            <person name="Okubara P.A."/>
            <person name="Farman M.L."/>
            <person name="Kohn L.M."/>
            <person name="Birren B."/>
            <person name="Ma L.-J."/>
            <person name="Dean R.A."/>
        </authorList>
    </citation>
    <scope>NUCLEOTIDE SEQUENCE</scope>
    <source>
        <strain evidence="15">R3-111a-1</strain>
    </source>
</reference>
<accession>J3PCI1</accession>
<dbReference type="eggNOG" id="KOG2042">
    <property type="taxonomic scope" value="Eukaryota"/>
</dbReference>
<feature type="compositionally biased region" description="Basic and acidic residues" evidence="12">
    <location>
        <begin position="43"/>
        <end position="54"/>
    </location>
</feature>
<dbReference type="EMBL" id="GL385400">
    <property type="protein sequence ID" value="EJT71951.1"/>
    <property type="molecule type" value="Genomic_DNA"/>
</dbReference>
<dbReference type="GeneID" id="20351660"/>
<evidence type="ECO:0000259" key="13">
    <source>
        <dbReference type="PROSITE" id="PS51698"/>
    </source>
</evidence>
<comment type="similarity">
    <text evidence="5">Belongs to the ubiquitin conjugation factor E4 family.</text>
</comment>
<dbReference type="PROSITE" id="PS51698">
    <property type="entry name" value="U_BOX"/>
    <property type="match status" value="1"/>
</dbReference>
<dbReference type="SMART" id="SM00504">
    <property type="entry name" value="Ubox"/>
    <property type="match status" value="1"/>
</dbReference>
<keyword evidence="16" id="KW-1185">Reference proteome</keyword>
<dbReference type="AlphaFoldDB" id="J3PCI1"/>
<comment type="pathway">
    <text evidence="4">Protein modification; protein ubiquitination.</text>
</comment>
<protein>
    <submittedName>
        <fullName evidence="14">Ubiquitin conjugation factor E4</fullName>
    </submittedName>
</protein>
<dbReference type="EnsemblFungi" id="EJT71951">
    <property type="protein sequence ID" value="EJT71951"/>
    <property type="gene ID" value="GGTG_11202"/>
</dbReference>
<gene>
    <name evidence="15" type="primary">20351660</name>
    <name evidence="14" type="ORF">GGTG_11202</name>
</gene>
<dbReference type="Gene3D" id="3.30.40.10">
    <property type="entry name" value="Zinc/RING finger domain, C3HC4 (zinc finger)"/>
    <property type="match status" value="1"/>
</dbReference>
<evidence type="ECO:0000256" key="10">
    <source>
        <dbReference type="ARBA" id="ARBA00023242"/>
    </source>
</evidence>
<evidence type="ECO:0000256" key="11">
    <source>
        <dbReference type="SAM" id="Coils"/>
    </source>
</evidence>
<dbReference type="GO" id="GO:0005634">
    <property type="term" value="C:nucleus"/>
    <property type="evidence" value="ECO:0007669"/>
    <property type="project" value="UniProtKB-SubCell"/>
</dbReference>
<dbReference type="GO" id="GO:0006511">
    <property type="term" value="P:ubiquitin-dependent protein catabolic process"/>
    <property type="evidence" value="ECO:0007669"/>
    <property type="project" value="InterPro"/>
</dbReference>
<evidence type="ECO:0000256" key="12">
    <source>
        <dbReference type="SAM" id="MobiDB-lite"/>
    </source>
</evidence>
<dbReference type="Proteomes" id="UP000006039">
    <property type="component" value="Unassembled WGS sequence"/>
</dbReference>
<keyword evidence="9" id="KW-0413">Isomerase</keyword>
<evidence type="ECO:0000256" key="6">
    <source>
        <dbReference type="ARBA" id="ARBA00022490"/>
    </source>
</evidence>
<dbReference type="SUPFAM" id="SSF57850">
    <property type="entry name" value="RING/U-box"/>
    <property type="match status" value="1"/>
</dbReference>
<evidence type="ECO:0000256" key="8">
    <source>
        <dbReference type="ARBA" id="ARBA00022786"/>
    </source>
</evidence>
<dbReference type="GO" id="GO:0003755">
    <property type="term" value="F:peptidyl-prolyl cis-trans isomerase activity"/>
    <property type="evidence" value="ECO:0007669"/>
    <property type="project" value="UniProtKB-KW"/>
</dbReference>
<evidence type="ECO:0000313" key="14">
    <source>
        <dbReference type="EMBL" id="EJT71951.1"/>
    </source>
</evidence>
<feature type="compositionally biased region" description="Low complexity" evidence="12">
    <location>
        <begin position="32"/>
        <end position="42"/>
    </location>
</feature>
<evidence type="ECO:0000256" key="7">
    <source>
        <dbReference type="ARBA" id="ARBA00022679"/>
    </source>
</evidence>
<keyword evidence="8" id="KW-0833">Ubl conjugation pathway</keyword>
<keyword evidence="9" id="KW-0697">Rotamase</keyword>
<dbReference type="GO" id="GO:0005737">
    <property type="term" value="C:cytoplasm"/>
    <property type="evidence" value="ECO:0007669"/>
    <property type="project" value="UniProtKB-SubCell"/>
</dbReference>
<reference evidence="16" key="1">
    <citation type="submission" date="2010-07" db="EMBL/GenBank/DDBJ databases">
        <title>The genome sequence of Gaeumannomyces graminis var. tritici strain R3-111a-1.</title>
        <authorList>
            <consortium name="The Broad Institute Genome Sequencing Platform"/>
            <person name="Ma L.-J."/>
            <person name="Dead R."/>
            <person name="Young S."/>
            <person name="Zeng Q."/>
            <person name="Koehrsen M."/>
            <person name="Alvarado L."/>
            <person name="Berlin A."/>
            <person name="Chapman S.B."/>
            <person name="Chen Z."/>
            <person name="Freedman E."/>
            <person name="Gellesch M."/>
            <person name="Goldberg J."/>
            <person name="Griggs A."/>
            <person name="Gujja S."/>
            <person name="Heilman E.R."/>
            <person name="Heiman D."/>
            <person name="Hepburn T."/>
            <person name="Howarth C."/>
            <person name="Jen D."/>
            <person name="Larson L."/>
            <person name="Mehta T."/>
            <person name="Neiman D."/>
            <person name="Pearson M."/>
            <person name="Roberts A."/>
            <person name="Saif S."/>
            <person name="Shea T."/>
            <person name="Shenoy N."/>
            <person name="Sisk P."/>
            <person name="Stolte C."/>
            <person name="Sykes S."/>
            <person name="Walk T."/>
            <person name="White J."/>
            <person name="Yandava C."/>
            <person name="Haas B."/>
            <person name="Nusbaum C."/>
            <person name="Birren B."/>
        </authorList>
    </citation>
    <scope>NUCLEOTIDE SEQUENCE [LARGE SCALE GENOMIC DNA]</scope>
    <source>
        <strain evidence="16">R3-111a-1</strain>
    </source>
</reference>
<feature type="compositionally biased region" description="Low complexity" evidence="12">
    <location>
        <begin position="57"/>
        <end position="69"/>
    </location>
</feature>
<comment type="catalytic activity">
    <reaction evidence="1">
        <text>S-ubiquitinyl-[E2 ubiquitin-conjugating enzyme]-L-cysteine + [acceptor protein]-L-lysine = [E2 ubiquitin-conjugating enzyme]-L-cysteine + N(6)-ubiquitinyl-[acceptor protein]-L-lysine.</text>
        <dbReference type="EC" id="2.3.2.27"/>
    </reaction>
</comment>
<dbReference type="RefSeq" id="XP_009227348.1">
    <property type="nucleotide sequence ID" value="XM_009229084.1"/>
</dbReference>
<feature type="region of interest" description="Disordered" evidence="12">
    <location>
        <begin position="1072"/>
        <end position="1098"/>
    </location>
</feature>
<dbReference type="GO" id="GO:0036503">
    <property type="term" value="P:ERAD pathway"/>
    <property type="evidence" value="ECO:0007669"/>
    <property type="project" value="InterPro"/>
</dbReference>
<evidence type="ECO:0000256" key="1">
    <source>
        <dbReference type="ARBA" id="ARBA00000900"/>
    </source>
</evidence>
<dbReference type="InterPro" id="IPR003613">
    <property type="entry name" value="Ubox_domain"/>
</dbReference>
<evidence type="ECO:0000313" key="16">
    <source>
        <dbReference type="Proteomes" id="UP000006039"/>
    </source>
</evidence>
<keyword evidence="7" id="KW-0808">Transferase</keyword>
<evidence type="ECO:0000256" key="9">
    <source>
        <dbReference type="ARBA" id="ARBA00023110"/>
    </source>
</evidence>
<dbReference type="Pfam" id="PF04564">
    <property type="entry name" value="U-box"/>
    <property type="match status" value="1"/>
</dbReference>